<dbReference type="AlphaFoldDB" id="A0A8J3I2A0"/>
<proteinExistence type="predicted"/>
<gene>
    <name evidence="2" type="ORF">KSX_56140</name>
</gene>
<organism evidence="2 3">
    <name type="scientific">Ktedonospora formicarum</name>
    <dbReference type="NCBI Taxonomy" id="2778364"/>
    <lineage>
        <taxon>Bacteria</taxon>
        <taxon>Bacillati</taxon>
        <taxon>Chloroflexota</taxon>
        <taxon>Ktedonobacteria</taxon>
        <taxon>Ktedonobacterales</taxon>
        <taxon>Ktedonobacteraceae</taxon>
        <taxon>Ktedonospora</taxon>
    </lineage>
</organism>
<dbReference type="Pfam" id="PF01609">
    <property type="entry name" value="DDE_Tnp_1"/>
    <property type="match status" value="1"/>
</dbReference>
<dbReference type="PANTHER" id="PTHR30007">
    <property type="entry name" value="PHP DOMAIN PROTEIN"/>
    <property type="match status" value="1"/>
</dbReference>
<dbReference type="NCBIfam" id="NF033580">
    <property type="entry name" value="transpos_IS5_3"/>
    <property type="match status" value="1"/>
</dbReference>
<dbReference type="GO" id="GO:0003677">
    <property type="term" value="F:DNA binding"/>
    <property type="evidence" value="ECO:0007669"/>
    <property type="project" value="InterPro"/>
</dbReference>
<sequence length="155" mass="17800">MKTVEESSRICGYDAHKHIKGRKRHLLVDTLGLPISIYVTPADAHDTKGARCLLAGLKFFVPRLKKIWADAAYRGQELATWCQTTGAWELEVVERPPGIRGFSVVPRRWVVERTFSWISRNRRMSKDYERKVQTSETLIQVAMVRLLLARVGHVN</sequence>
<dbReference type="GO" id="GO:0004803">
    <property type="term" value="F:transposase activity"/>
    <property type="evidence" value="ECO:0007669"/>
    <property type="project" value="InterPro"/>
</dbReference>
<evidence type="ECO:0000313" key="2">
    <source>
        <dbReference type="EMBL" id="GHO47451.1"/>
    </source>
</evidence>
<keyword evidence="3" id="KW-1185">Reference proteome</keyword>
<dbReference type="GO" id="GO:0006313">
    <property type="term" value="P:DNA transposition"/>
    <property type="evidence" value="ECO:0007669"/>
    <property type="project" value="InterPro"/>
</dbReference>
<comment type="caution">
    <text evidence="2">The sequence shown here is derived from an EMBL/GenBank/DDBJ whole genome shotgun (WGS) entry which is preliminary data.</text>
</comment>
<reference evidence="2" key="1">
    <citation type="submission" date="2020-10" db="EMBL/GenBank/DDBJ databases">
        <title>Taxonomic study of unclassified bacteria belonging to the class Ktedonobacteria.</title>
        <authorList>
            <person name="Yabe S."/>
            <person name="Wang C.M."/>
            <person name="Zheng Y."/>
            <person name="Sakai Y."/>
            <person name="Cavaletti L."/>
            <person name="Monciardini P."/>
            <person name="Donadio S."/>
        </authorList>
    </citation>
    <scope>NUCLEOTIDE SEQUENCE</scope>
    <source>
        <strain evidence="2">SOSP1-1</strain>
    </source>
</reference>
<feature type="domain" description="Transposase IS4-like" evidence="1">
    <location>
        <begin position="8"/>
        <end position="147"/>
    </location>
</feature>
<dbReference type="EMBL" id="BNJF01000003">
    <property type="protein sequence ID" value="GHO47451.1"/>
    <property type="molecule type" value="Genomic_DNA"/>
</dbReference>
<accession>A0A8J3I2A0</accession>
<evidence type="ECO:0000313" key="3">
    <source>
        <dbReference type="Proteomes" id="UP000612362"/>
    </source>
</evidence>
<dbReference type="PANTHER" id="PTHR30007:SF0">
    <property type="entry name" value="TRANSPOSASE"/>
    <property type="match status" value="1"/>
</dbReference>
<evidence type="ECO:0000259" key="1">
    <source>
        <dbReference type="Pfam" id="PF01609"/>
    </source>
</evidence>
<dbReference type="InterPro" id="IPR002559">
    <property type="entry name" value="Transposase_11"/>
</dbReference>
<dbReference type="Proteomes" id="UP000612362">
    <property type="component" value="Unassembled WGS sequence"/>
</dbReference>
<name>A0A8J3I2A0_9CHLR</name>
<protein>
    <recommendedName>
        <fullName evidence="1">Transposase IS4-like domain-containing protein</fullName>
    </recommendedName>
</protein>